<proteinExistence type="predicted"/>
<organism evidence="2 3">
    <name type="scientific">Candidatus Coproplasma stercoripullorum</name>
    <dbReference type="NCBI Taxonomy" id="2840751"/>
    <lineage>
        <taxon>Bacteria</taxon>
        <taxon>Bacillati</taxon>
        <taxon>Bacillota</taxon>
        <taxon>Clostridia</taxon>
        <taxon>Eubacteriales</taxon>
        <taxon>Candidatus Coproplasma</taxon>
    </lineage>
</organism>
<name>A0A9D1DB21_9FIRM</name>
<evidence type="ECO:0000313" key="3">
    <source>
        <dbReference type="Proteomes" id="UP000824179"/>
    </source>
</evidence>
<dbReference type="Pfam" id="PF06541">
    <property type="entry name" value="ABC_trans_CmpB"/>
    <property type="match status" value="1"/>
</dbReference>
<feature type="transmembrane region" description="Helical" evidence="1">
    <location>
        <begin position="163"/>
        <end position="185"/>
    </location>
</feature>
<dbReference type="AlphaFoldDB" id="A0A9D1DB21"/>
<feature type="transmembrane region" description="Helical" evidence="1">
    <location>
        <begin position="37"/>
        <end position="57"/>
    </location>
</feature>
<evidence type="ECO:0000256" key="1">
    <source>
        <dbReference type="SAM" id="Phobius"/>
    </source>
</evidence>
<evidence type="ECO:0000313" key="2">
    <source>
        <dbReference type="EMBL" id="HIR39782.1"/>
    </source>
</evidence>
<keyword evidence="1" id="KW-1133">Transmembrane helix</keyword>
<sequence>MDNTYVIGEGVESSAEREDGRRLKVVKAKRERRPLTIFGYDVRYFLVGMIVFSFFGFCAENAGRMVTKHIFDCRHQLLPFLMAYGIALLAVYVLMGTPDELRFFNIRIFKNMTRGKRVLSHIIYFAVIFLFIMAGEIAVGMLYEKCAGVILWDYSDIPTHITRYTSIITTLLYGGGVYLLMAFAFRPMMNLISKMGTRAATIVDCTLGAAIVLDFLIMVIITFVTGSAPNWWSVAW</sequence>
<accession>A0A9D1DB21</accession>
<gene>
    <name evidence="2" type="ORF">IAB90_05305</name>
</gene>
<feature type="transmembrane region" description="Helical" evidence="1">
    <location>
        <begin position="206"/>
        <end position="228"/>
    </location>
</feature>
<reference evidence="2" key="1">
    <citation type="submission" date="2020-10" db="EMBL/GenBank/DDBJ databases">
        <authorList>
            <person name="Gilroy R."/>
        </authorList>
    </citation>
    <scope>NUCLEOTIDE SEQUENCE</scope>
    <source>
        <strain evidence="2">ChiW25-3613</strain>
    </source>
</reference>
<comment type="caution">
    <text evidence="2">The sequence shown here is derived from an EMBL/GenBank/DDBJ whole genome shotgun (WGS) entry which is preliminary data.</text>
</comment>
<feature type="transmembrane region" description="Helical" evidence="1">
    <location>
        <begin position="77"/>
        <end position="97"/>
    </location>
</feature>
<reference evidence="2" key="2">
    <citation type="journal article" date="2021" name="PeerJ">
        <title>Extensive microbial diversity within the chicken gut microbiome revealed by metagenomics and culture.</title>
        <authorList>
            <person name="Gilroy R."/>
            <person name="Ravi A."/>
            <person name="Getino M."/>
            <person name="Pursley I."/>
            <person name="Horton D.L."/>
            <person name="Alikhan N.F."/>
            <person name="Baker D."/>
            <person name="Gharbi K."/>
            <person name="Hall N."/>
            <person name="Watson M."/>
            <person name="Adriaenssens E.M."/>
            <person name="Foster-Nyarko E."/>
            <person name="Jarju S."/>
            <person name="Secka A."/>
            <person name="Antonio M."/>
            <person name="Oren A."/>
            <person name="Chaudhuri R.R."/>
            <person name="La Ragione R."/>
            <person name="Hildebrand F."/>
            <person name="Pallen M.J."/>
        </authorList>
    </citation>
    <scope>NUCLEOTIDE SEQUENCE</scope>
    <source>
        <strain evidence="2">ChiW25-3613</strain>
    </source>
</reference>
<dbReference type="Proteomes" id="UP000824179">
    <property type="component" value="Unassembled WGS sequence"/>
</dbReference>
<dbReference type="InterPro" id="IPR010540">
    <property type="entry name" value="CmpB_TMEM229"/>
</dbReference>
<keyword evidence="1" id="KW-0472">Membrane</keyword>
<dbReference type="EMBL" id="DVHB01000091">
    <property type="protein sequence ID" value="HIR39782.1"/>
    <property type="molecule type" value="Genomic_DNA"/>
</dbReference>
<keyword evidence="1" id="KW-0812">Transmembrane</keyword>
<feature type="transmembrane region" description="Helical" evidence="1">
    <location>
        <begin position="118"/>
        <end position="143"/>
    </location>
</feature>
<protein>
    <submittedName>
        <fullName evidence="2">ABC transporter permease</fullName>
    </submittedName>
</protein>